<keyword evidence="1 8" id="KW-0963">Cytoplasm</keyword>
<sequence length="563" mass="64660">MSTGSLQSSNFIQNIINEDMKTNKYGGRVHTRFPPEPNGYLHIGHAKSICLNFGLAAKNGGLCNLRFDDTNPAKEDEEYVESIKEDVKWLGFDWDGRLFYASDYFEKMYQYAVQLIKAGKAYVCDLSAEEIREYRGTLTEPGRESPYRNRSVEENLELFERMKAGEFPDGSRVLRAKIDMASGNLNMRDPVLYRIMHATHHRTGDKWCIYPMYDFAHPISDSIEGITHSICTLEFEDHRPLYDWVLDALGIYHPQQIEFARLNLSYTVMSKRKLRELVEQGYVSGWDDPRMPTICGLRRRGYTPEAIRRFCDLIGVAKSNSIVDIALLEHCIREDLNLKAPRVMAVLRPLRVVIENYPEGQVEELDAVYNQENPALGSRKVPFSRELYIEQDDFLENPPGKFFRLAPGREVRLKHAYIIKCERVIKDERTGRVIELRCTYDPATRSGSSPEVRKVKGTLHWVSAAHAVRAEVRLYDHLFTKENPDEEEDFKACLNPHSLERLTSCLVEPSLAGAAPGSRYQFLRHGYFCTDPVDSTGEALVFNRIVPLKDTWAKIQKAEQGKK</sequence>
<feature type="domain" description="Glutamyl/glutaminyl-tRNA synthetase class Ib catalytic" evidence="10">
    <location>
        <begin position="29"/>
        <end position="337"/>
    </location>
</feature>
<evidence type="ECO:0000313" key="13">
    <source>
        <dbReference type="EMBL" id="BAF61047.1"/>
    </source>
</evidence>
<comment type="similarity">
    <text evidence="8 9">Belongs to the class-I aminoacyl-tRNA synthetase family.</text>
</comment>
<keyword evidence="5 8" id="KW-0648">Protein biosynthesis</keyword>
<feature type="domain" description="Glutamyl/glutaminyl-tRNA synthetase class Ib anti-codon binding" evidence="11">
    <location>
        <begin position="340"/>
        <end position="441"/>
    </location>
</feature>
<dbReference type="InterPro" id="IPR004514">
    <property type="entry name" value="Gln-tRNA-synth"/>
</dbReference>
<evidence type="ECO:0000256" key="2">
    <source>
        <dbReference type="ARBA" id="ARBA00022598"/>
    </source>
</evidence>
<dbReference type="SUPFAM" id="SSF50715">
    <property type="entry name" value="Ribosomal protein L25-like"/>
    <property type="match status" value="1"/>
</dbReference>
<evidence type="ECO:0000256" key="3">
    <source>
        <dbReference type="ARBA" id="ARBA00022741"/>
    </source>
</evidence>
<evidence type="ECO:0000259" key="12">
    <source>
        <dbReference type="Pfam" id="PF20974"/>
    </source>
</evidence>
<dbReference type="GO" id="GO:0004819">
    <property type="term" value="F:glutamine-tRNA ligase activity"/>
    <property type="evidence" value="ECO:0007669"/>
    <property type="project" value="UniProtKB-UniRule"/>
</dbReference>
<keyword evidence="3 8" id="KW-0547">Nucleotide-binding</keyword>
<reference evidence="14" key="1">
    <citation type="journal article" date="2008" name="Genome Res.">
        <title>The genome of Pelotomaculum thermopropionicum reveals niche-associated evolution in anaerobic microbiota.</title>
        <authorList>
            <person name="Kosaka T."/>
            <person name="Kato S."/>
            <person name="Shimoyama T."/>
            <person name="Ishii S."/>
            <person name="Abe T."/>
            <person name="Watanabe K."/>
        </authorList>
    </citation>
    <scope>NUCLEOTIDE SEQUENCE [LARGE SCALE GENOMIC DNA]</scope>
    <source>
        <strain evidence="14">DSM 13744 / JCM 10971 / SI</strain>
    </source>
</reference>
<dbReference type="GO" id="GO:0006425">
    <property type="term" value="P:glutaminyl-tRNA aminoacylation"/>
    <property type="evidence" value="ECO:0007669"/>
    <property type="project" value="UniProtKB-UniRule"/>
</dbReference>
<evidence type="ECO:0000313" key="14">
    <source>
        <dbReference type="Proteomes" id="UP000006556"/>
    </source>
</evidence>
<feature type="domain" description="tRNA synthetases class I (E and Q) anti-codon binding" evidence="12">
    <location>
        <begin position="458"/>
        <end position="531"/>
    </location>
</feature>
<dbReference type="InterPro" id="IPR022861">
    <property type="entry name" value="Gln_tRNA_ligase_bac"/>
</dbReference>
<feature type="short sequence motif" description="'KMSKS' region" evidence="8">
    <location>
        <begin position="268"/>
        <end position="272"/>
    </location>
</feature>
<dbReference type="eggNOG" id="COG0008">
    <property type="taxonomic scope" value="Bacteria"/>
</dbReference>
<dbReference type="InterPro" id="IPR000924">
    <property type="entry name" value="Glu/Gln-tRNA-synth"/>
</dbReference>
<dbReference type="Gene3D" id="2.40.240.10">
    <property type="entry name" value="Ribosomal Protein L25, Chain P"/>
    <property type="match status" value="2"/>
</dbReference>
<evidence type="ECO:0000256" key="8">
    <source>
        <dbReference type="HAMAP-Rule" id="MF_00126"/>
    </source>
</evidence>
<evidence type="ECO:0000256" key="4">
    <source>
        <dbReference type="ARBA" id="ARBA00022840"/>
    </source>
</evidence>
<dbReference type="KEGG" id="pth:PTH_2867"/>
<dbReference type="InterPro" id="IPR001412">
    <property type="entry name" value="aa-tRNA-synth_I_CS"/>
</dbReference>
<keyword evidence="2 8" id="KW-0436">Ligase</keyword>
<dbReference type="Pfam" id="PF20974">
    <property type="entry name" value="tRNA-synt_1c_C2"/>
    <property type="match status" value="1"/>
</dbReference>
<dbReference type="FunFam" id="2.40.240.10:FF:000001">
    <property type="entry name" value="Glutamine--tRNA ligase"/>
    <property type="match status" value="1"/>
</dbReference>
<dbReference type="GO" id="GO:0006424">
    <property type="term" value="P:glutamyl-tRNA aminoacylation"/>
    <property type="evidence" value="ECO:0007669"/>
    <property type="project" value="UniProtKB-UniRule"/>
</dbReference>
<dbReference type="InterPro" id="IPR049437">
    <property type="entry name" value="tRNA-synt_1c_C2"/>
</dbReference>
<dbReference type="InterPro" id="IPR020058">
    <property type="entry name" value="Glu/Gln-tRNA-synth_Ib_cat-dom"/>
</dbReference>
<dbReference type="HOGENOM" id="CLU_001882_2_3_9"/>
<organism evidence="13 14">
    <name type="scientific">Pelotomaculum thermopropionicum (strain DSM 13744 / JCM 10971 / SI)</name>
    <dbReference type="NCBI Taxonomy" id="370438"/>
    <lineage>
        <taxon>Bacteria</taxon>
        <taxon>Bacillati</taxon>
        <taxon>Bacillota</taxon>
        <taxon>Clostridia</taxon>
        <taxon>Eubacteriales</taxon>
        <taxon>Desulfotomaculaceae</taxon>
        <taxon>Pelotomaculum</taxon>
    </lineage>
</organism>
<feature type="binding site" evidence="8">
    <location>
        <begin position="261"/>
        <end position="262"/>
    </location>
    <ligand>
        <name>ATP</name>
        <dbReference type="ChEBI" id="CHEBI:30616"/>
    </ligand>
</feature>
<dbReference type="AlphaFoldDB" id="A5CY90"/>
<protein>
    <recommendedName>
        <fullName evidence="8">Glutamine--tRNA ligase</fullName>
        <ecNumber evidence="8">6.1.1.18</ecNumber>
    </recommendedName>
    <alternativeName>
        <fullName evidence="8">Glutaminyl-tRNA synthetase</fullName>
        <shortName evidence="8">GlnRS</shortName>
    </alternativeName>
</protein>
<proteinExistence type="inferred from homology"/>
<evidence type="ECO:0000256" key="7">
    <source>
        <dbReference type="ARBA" id="ARBA00048270"/>
    </source>
</evidence>
<dbReference type="GO" id="GO:0005524">
    <property type="term" value="F:ATP binding"/>
    <property type="evidence" value="ECO:0007669"/>
    <property type="project" value="UniProtKB-UniRule"/>
</dbReference>
<comment type="catalytic activity">
    <reaction evidence="7 8">
        <text>tRNA(Gln) + L-glutamine + ATP = L-glutaminyl-tRNA(Gln) + AMP + diphosphate</text>
        <dbReference type="Rhea" id="RHEA:20121"/>
        <dbReference type="Rhea" id="RHEA-COMP:9662"/>
        <dbReference type="Rhea" id="RHEA-COMP:9681"/>
        <dbReference type="ChEBI" id="CHEBI:30616"/>
        <dbReference type="ChEBI" id="CHEBI:33019"/>
        <dbReference type="ChEBI" id="CHEBI:58359"/>
        <dbReference type="ChEBI" id="CHEBI:78442"/>
        <dbReference type="ChEBI" id="CHEBI:78521"/>
        <dbReference type="ChEBI" id="CHEBI:456215"/>
        <dbReference type="EC" id="6.1.1.18"/>
    </reaction>
</comment>
<keyword evidence="6 8" id="KW-0030">Aminoacyl-tRNA synthetase</keyword>
<dbReference type="GO" id="GO:0005829">
    <property type="term" value="C:cytosol"/>
    <property type="evidence" value="ECO:0007669"/>
    <property type="project" value="TreeGrafter"/>
</dbReference>
<dbReference type="PRINTS" id="PR00987">
    <property type="entry name" value="TRNASYNTHGLU"/>
</dbReference>
<feature type="binding site" evidence="8">
    <location>
        <position position="232"/>
    </location>
    <ligand>
        <name>ATP</name>
        <dbReference type="ChEBI" id="CHEBI:30616"/>
    </ligand>
</feature>
<dbReference type="InterPro" id="IPR020059">
    <property type="entry name" value="Glu/Gln-tRNA-synth_Ib_codon-bd"/>
</dbReference>
<dbReference type="NCBIfam" id="NF011291">
    <property type="entry name" value="PRK14703.1"/>
    <property type="match status" value="1"/>
</dbReference>
<dbReference type="FunFam" id="1.10.1160.10:FF:000001">
    <property type="entry name" value="Glutamine--tRNA ligase"/>
    <property type="match status" value="1"/>
</dbReference>
<dbReference type="NCBIfam" id="TIGR00440">
    <property type="entry name" value="glnS"/>
    <property type="match status" value="1"/>
</dbReference>
<evidence type="ECO:0000259" key="10">
    <source>
        <dbReference type="Pfam" id="PF00749"/>
    </source>
</evidence>
<feature type="binding site" evidence="8">
    <location>
        <begin position="36"/>
        <end position="38"/>
    </location>
    <ligand>
        <name>ATP</name>
        <dbReference type="ChEBI" id="CHEBI:30616"/>
    </ligand>
</feature>
<gene>
    <name evidence="13" type="primary">GlnS</name>
    <name evidence="8" type="synonym">glnS</name>
    <name evidence="13" type="ordered locus">PTH_2867</name>
</gene>
<feature type="binding site" evidence="8">
    <location>
        <begin position="42"/>
        <end position="48"/>
    </location>
    <ligand>
        <name>ATP</name>
        <dbReference type="ChEBI" id="CHEBI:30616"/>
    </ligand>
</feature>
<comment type="subunit">
    <text evidence="8">Monomer.</text>
</comment>
<evidence type="ECO:0000256" key="6">
    <source>
        <dbReference type="ARBA" id="ARBA00023146"/>
    </source>
</evidence>
<dbReference type="Pfam" id="PF00749">
    <property type="entry name" value="tRNA-synt_1c"/>
    <property type="match status" value="1"/>
</dbReference>
<dbReference type="FunFam" id="3.40.50.620:FF:000037">
    <property type="entry name" value="Glutamine--tRNA ligase cytoplasmic"/>
    <property type="match status" value="1"/>
</dbReference>
<dbReference type="SUPFAM" id="SSF52374">
    <property type="entry name" value="Nucleotidylyl transferase"/>
    <property type="match status" value="1"/>
</dbReference>
<feature type="binding site" evidence="8">
    <location>
        <begin position="269"/>
        <end position="271"/>
    </location>
    <ligand>
        <name>ATP</name>
        <dbReference type="ChEBI" id="CHEBI:30616"/>
    </ligand>
</feature>
<feature type="short sequence motif" description="'HIGH' region" evidence="8">
    <location>
        <begin position="35"/>
        <end position="45"/>
    </location>
</feature>
<dbReference type="InterPro" id="IPR050132">
    <property type="entry name" value="Gln/Glu-tRNA_Ligase"/>
</dbReference>
<comment type="subcellular location">
    <subcellularLocation>
        <location evidence="8">Cytoplasm</location>
    </subcellularLocation>
</comment>
<feature type="binding site" evidence="8">
    <location>
        <position position="213"/>
    </location>
    <ligand>
        <name>L-glutamine</name>
        <dbReference type="ChEBI" id="CHEBI:58359"/>
    </ligand>
</feature>
<dbReference type="PROSITE" id="PS00178">
    <property type="entry name" value="AA_TRNA_LIGASE_I"/>
    <property type="match status" value="1"/>
</dbReference>
<evidence type="ECO:0000256" key="5">
    <source>
        <dbReference type="ARBA" id="ARBA00022917"/>
    </source>
</evidence>
<dbReference type="CDD" id="cd00807">
    <property type="entry name" value="GlnRS_core"/>
    <property type="match status" value="1"/>
</dbReference>
<dbReference type="InterPro" id="IPR011035">
    <property type="entry name" value="Ribosomal_bL25/Gln-tRNA_synth"/>
</dbReference>
<dbReference type="HAMAP" id="MF_00126">
    <property type="entry name" value="Gln_tRNA_synth"/>
    <property type="match status" value="1"/>
</dbReference>
<accession>A5CY90</accession>
<name>A5CY90_PELTS</name>
<evidence type="ECO:0000256" key="9">
    <source>
        <dbReference type="RuleBase" id="RU363037"/>
    </source>
</evidence>
<dbReference type="Gene3D" id="3.40.50.620">
    <property type="entry name" value="HUPs"/>
    <property type="match status" value="1"/>
</dbReference>
<comment type="caution">
    <text evidence="8">Lacks conserved residue(s) required for the propagation of feature annotation.</text>
</comment>
<evidence type="ECO:0000256" key="1">
    <source>
        <dbReference type="ARBA" id="ARBA00022490"/>
    </source>
</evidence>
<dbReference type="EMBL" id="AP009389">
    <property type="protein sequence ID" value="BAF61047.1"/>
    <property type="molecule type" value="Genomic_DNA"/>
</dbReference>
<keyword evidence="14" id="KW-1185">Reference proteome</keyword>
<dbReference type="Proteomes" id="UP000006556">
    <property type="component" value="Chromosome"/>
</dbReference>
<dbReference type="InterPro" id="IPR014729">
    <property type="entry name" value="Rossmann-like_a/b/a_fold"/>
</dbReference>
<dbReference type="PANTHER" id="PTHR43097">
    <property type="entry name" value="GLUTAMINE-TRNA LIGASE"/>
    <property type="match status" value="1"/>
</dbReference>
<dbReference type="PANTHER" id="PTHR43097:SF5">
    <property type="entry name" value="GLUTAMATE--TRNA LIGASE"/>
    <property type="match status" value="1"/>
</dbReference>
<keyword evidence="4 8" id="KW-0067">ATP-binding</keyword>
<dbReference type="STRING" id="370438.PTH_2867"/>
<dbReference type="FunFam" id="3.90.800.10:FF:000001">
    <property type="entry name" value="Glutamine--tRNA ligase"/>
    <property type="match status" value="1"/>
</dbReference>
<dbReference type="Pfam" id="PF03950">
    <property type="entry name" value="tRNA-synt_1c_C"/>
    <property type="match status" value="1"/>
</dbReference>
<dbReference type="EC" id="6.1.1.18" evidence="8"/>
<evidence type="ECO:0000259" key="11">
    <source>
        <dbReference type="Pfam" id="PF03950"/>
    </source>
</evidence>
<dbReference type="InterPro" id="IPR020056">
    <property type="entry name" value="Rbsml_bL25/Gln-tRNA_synth_N"/>
</dbReference>
<feature type="binding site" evidence="8">
    <location>
        <position position="68"/>
    </location>
    <ligand>
        <name>L-glutamine</name>
        <dbReference type="ChEBI" id="CHEBI:58359"/>
    </ligand>
</feature>